<dbReference type="GO" id="GO:0004747">
    <property type="term" value="F:ribokinase activity"/>
    <property type="evidence" value="ECO:0007669"/>
    <property type="project" value="UniProtKB-UniRule"/>
</dbReference>
<feature type="compositionally biased region" description="Polar residues" evidence="11">
    <location>
        <begin position="439"/>
        <end position="451"/>
    </location>
</feature>
<dbReference type="STRING" id="448386.A0A2V3IH74"/>
<comment type="caution">
    <text evidence="9">Lacks conserved residue(s) required for the propagation of feature annotation.</text>
</comment>
<name>A0A2V3IH74_9FLOR</name>
<comment type="subunit">
    <text evidence="9">Homodimer.</text>
</comment>
<dbReference type="GO" id="GO:0008270">
    <property type="term" value="F:zinc ion binding"/>
    <property type="evidence" value="ECO:0007669"/>
    <property type="project" value="UniProtKB-KW"/>
</dbReference>
<feature type="compositionally biased region" description="Low complexity" evidence="11">
    <location>
        <begin position="594"/>
        <end position="606"/>
    </location>
</feature>
<evidence type="ECO:0000256" key="6">
    <source>
        <dbReference type="ARBA" id="ARBA00022842"/>
    </source>
</evidence>
<dbReference type="UniPathway" id="UPA00916">
    <property type="reaction ID" value="UER00889"/>
</dbReference>
<protein>
    <recommendedName>
        <fullName evidence="9">Ribokinase</fullName>
        <shortName evidence="9">RK</shortName>
        <ecNumber evidence="9">2.7.1.15</ecNumber>
    </recommendedName>
</protein>
<dbReference type="AlphaFoldDB" id="A0A2V3IH74"/>
<keyword evidence="9" id="KW-0539">Nucleus</keyword>
<dbReference type="Pfam" id="PF00294">
    <property type="entry name" value="PfkB"/>
    <property type="match status" value="1"/>
</dbReference>
<feature type="compositionally biased region" description="Low complexity" evidence="11">
    <location>
        <begin position="487"/>
        <end position="542"/>
    </location>
</feature>
<dbReference type="PROSITE" id="PS50103">
    <property type="entry name" value="ZF_C3H1"/>
    <property type="match status" value="1"/>
</dbReference>
<feature type="compositionally biased region" description="Basic and acidic residues" evidence="11">
    <location>
        <begin position="950"/>
        <end position="970"/>
    </location>
</feature>
<comment type="similarity">
    <text evidence="9">Belongs to the carbohydrate kinase PfkB family. Ribokinase subfamily.</text>
</comment>
<feature type="compositionally biased region" description="Basic and acidic residues" evidence="11">
    <location>
        <begin position="978"/>
        <end position="989"/>
    </location>
</feature>
<feature type="compositionally biased region" description="Low complexity" evidence="11">
    <location>
        <begin position="407"/>
        <end position="423"/>
    </location>
</feature>
<dbReference type="Proteomes" id="UP000247409">
    <property type="component" value="Unassembled WGS sequence"/>
</dbReference>
<feature type="compositionally biased region" description="Polar residues" evidence="11">
    <location>
        <begin position="390"/>
        <end position="400"/>
    </location>
</feature>
<reference evidence="13 14" key="1">
    <citation type="journal article" date="2018" name="Mol. Biol. Evol.">
        <title>Analysis of the draft genome of the red seaweed Gracilariopsis chorda provides insights into genome size evolution in Rhodophyta.</title>
        <authorList>
            <person name="Lee J."/>
            <person name="Yang E.C."/>
            <person name="Graf L."/>
            <person name="Yang J.H."/>
            <person name="Qiu H."/>
            <person name="Zel Zion U."/>
            <person name="Chan C.X."/>
            <person name="Stephens T.G."/>
            <person name="Weber A.P.M."/>
            <person name="Boo G.H."/>
            <person name="Boo S.M."/>
            <person name="Kim K.M."/>
            <person name="Shin Y."/>
            <person name="Jung M."/>
            <person name="Lee S.J."/>
            <person name="Yim H.S."/>
            <person name="Lee J.H."/>
            <person name="Bhattacharya D."/>
            <person name="Yoon H.S."/>
        </authorList>
    </citation>
    <scope>NUCLEOTIDE SEQUENCE [LARGE SCALE GENOMIC DNA]</scope>
    <source>
        <strain evidence="13 14">SKKU-2015</strain>
        <tissue evidence="13">Whole body</tissue>
    </source>
</reference>
<feature type="compositionally biased region" description="Polar residues" evidence="11">
    <location>
        <begin position="885"/>
        <end position="897"/>
    </location>
</feature>
<keyword evidence="5 9" id="KW-0067">ATP-binding</keyword>
<dbReference type="OrthoDB" id="415590at2759"/>
<keyword evidence="9" id="KW-0963">Cytoplasm</keyword>
<feature type="binding site" evidence="9">
    <location>
        <position position="305"/>
    </location>
    <ligand>
        <name>K(+)</name>
        <dbReference type="ChEBI" id="CHEBI:29103"/>
    </ligand>
</feature>
<dbReference type="GO" id="GO:0005634">
    <property type="term" value="C:nucleus"/>
    <property type="evidence" value="ECO:0007669"/>
    <property type="project" value="UniProtKB-SubCell"/>
</dbReference>
<feature type="binding site" evidence="9">
    <location>
        <position position="142"/>
    </location>
    <ligand>
        <name>substrate</name>
    </ligand>
</feature>
<feature type="binding site" evidence="9">
    <location>
        <position position="268"/>
    </location>
    <ligand>
        <name>K(+)</name>
        <dbReference type="ChEBI" id="CHEBI:29103"/>
    </ligand>
</feature>
<keyword evidence="6 9" id="KW-0460">Magnesium</keyword>
<dbReference type="PRINTS" id="PR00990">
    <property type="entry name" value="RIBOKINASE"/>
</dbReference>
<dbReference type="EC" id="2.7.1.15" evidence="9"/>
<dbReference type="InterPro" id="IPR000571">
    <property type="entry name" value="Znf_CCCH"/>
</dbReference>
<evidence type="ECO:0000256" key="9">
    <source>
        <dbReference type="HAMAP-Rule" id="MF_03215"/>
    </source>
</evidence>
<evidence type="ECO:0000256" key="11">
    <source>
        <dbReference type="SAM" id="MobiDB-lite"/>
    </source>
</evidence>
<feature type="compositionally biased region" description="Basic and acidic residues" evidence="11">
    <location>
        <begin position="710"/>
        <end position="727"/>
    </location>
</feature>
<feature type="binding site" evidence="9">
    <location>
        <position position="302"/>
    </location>
    <ligand>
        <name>K(+)</name>
        <dbReference type="ChEBI" id="CHEBI:29103"/>
    </ligand>
</feature>
<keyword evidence="4 9" id="KW-0418">Kinase</keyword>
<keyword evidence="10" id="KW-0862">Zinc</keyword>
<accession>A0A2V3IH74</accession>
<feature type="region of interest" description="Disordered" evidence="11">
    <location>
        <begin position="326"/>
        <end position="352"/>
    </location>
</feature>
<evidence type="ECO:0000256" key="8">
    <source>
        <dbReference type="ARBA" id="ARBA00023277"/>
    </source>
</evidence>
<dbReference type="GO" id="GO:0005737">
    <property type="term" value="C:cytoplasm"/>
    <property type="evidence" value="ECO:0007669"/>
    <property type="project" value="UniProtKB-SubCell"/>
</dbReference>
<comment type="activity regulation">
    <text evidence="9">Activated by a monovalent cation that binds near, but not in, the active site. The most likely occupant of the site in vivo is potassium. Ion binding induces a conformational change that may alter substrate affinity.</text>
</comment>
<evidence type="ECO:0000256" key="2">
    <source>
        <dbReference type="ARBA" id="ARBA00022723"/>
    </source>
</evidence>
<evidence type="ECO:0000256" key="7">
    <source>
        <dbReference type="ARBA" id="ARBA00022958"/>
    </source>
</evidence>
<dbReference type="InterPro" id="IPR002139">
    <property type="entry name" value="Ribo/fructo_kinase"/>
</dbReference>
<feature type="binding site" evidence="9">
    <location>
        <position position="272"/>
    </location>
    <ligand>
        <name>substrate</name>
    </ligand>
</feature>
<feature type="region of interest" description="Disordered" evidence="11">
    <location>
        <begin position="1096"/>
        <end position="1117"/>
    </location>
</feature>
<keyword evidence="3 9" id="KW-0547">Nucleotide-binding</keyword>
<dbReference type="InterPro" id="IPR011611">
    <property type="entry name" value="PfkB_dom"/>
</dbReference>
<evidence type="ECO:0000256" key="5">
    <source>
        <dbReference type="ARBA" id="ARBA00022840"/>
    </source>
</evidence>
<feature type="compositionally biased region" description="Polar residues" evidence="11">
    <location>
        <begin position="328"/>
        <end position="352"/>
    </location>
</feature>
<dbReference type="PANTHER" id="PTHR10584:SF166">
    <property type="entry name" value="RIBOKINASE"/>
    <property type="match status" value="1"/>
</dbReference>
<comment type="function">
    <text evidence="9">Catalyzes the phosphorylation of ribose at O-5 in a reaction requiring ATP and magnesium. The resulting D-ribose-5-phosphate can then be used either for sythesis of nucleotides, histidine, and tryptophan, or as a component of the pentose phosphate pathway.</text>
</comment>
<proteinExistence type="inferred from homology"/>
<feature type="zinc finger region" description="C3H1-type" evidence="10">
    <location>
        <begin position="1112"/>
        <end position="1138"/>
    </location>
</feature>
<comment type="cofactor">
    <cofactor evidence="9">
        <name>Mg(2+)</name>
        <dbReference type="ChEBI" id="CHEBI:18420"/>
    </cofactor>
    <text evidence="9">Requires a divalent cation, most likely magnesium in vivo, as an electrophilic catalyst to aid phosphoryl group transfer. It is the chelate of the metal and the nucleotide that is the actual substrate.</text>
</comment>
<evidence type="ECO:0000313" key="14">
    <source>
        <dbReference type="Proteomes" id="UP000247409"/>
    </source>
</evidence>
<evidence type="ECO:0000256" key="1">
    <source>
        <dbReference type="ARBA" id="ARBA00022679"/>
    </source>
</evidence>
<organism evidence="13 14">
    <name type="scientific">Gracilariopsis chorda</name>
    <dbReference type="NCBI Taxonomy" id="448386"/>
    <lineage>
        <taxon>Eukaryota</taxon>
        <taxon>Rhodophyta</taxon>
        <taxon>Florideophyceae</taxon>
        <taxon>Rhodymeniophycidae</taxon>
        <taxon>Gracilariales</taxon>
        <taxon>Gracilariaceae</taxon>
        <taxon>Gracilariopsis</taxon>
    </lineage>
</organism>
<evidence type="ECO:0000256" key="10">
    <source>
        <dbReference type="PROSITE-ProRule" id="PRU00723"/>
    </source>
</evidence>
<keyword evidence="8 9" id="KW-0119">Carbohydrate metabolism</keyword>
<dbReference type="InterPro" id="IPR029056">
    <property type="entry name" value="Ribokinase-like"/>
</dbReference>
<comment type="caution">
    <text evidence="13">The sequence shown here is derived from an EMBL/GenBank/DDBJ whole genome shotgun (WGS) entry which is preliminary data.</text>
</comment>
<feature type="domain" description="C3H1-type" evidence="12">
    <location>
        <begin position="1112"/>
        <end position="1138"/>
    </location>
</feature>
<feature type="compositionally biased region" description="Basic residues" evidence="11">
    <location>
        <begin position="1107"/>
        <end position="1117"/>
    </location>
</feature>
<dbReference type="EMBL" id="NBIV01000216">
    <property type="protein sequence ID" value="PXF41441.1"/>
    <property type="molecule type" value="Genomic_DNA"/>
</dbReference>
<comment type="pathway">
    <text evidence="9">Carbohydrate metabolism; D-ribose degradation; D-ribose 5-phosphate from beta-D-ribopyranose: step 2/2.</text>
</comment>
<dbReference type="HAMAP" id="MF_01987">
    <property type="entry name" value="Ribokinase"/>
    <property type="match status" value="1"/>
</dbReference>
<keyword evidence="1 9" id="KW-0808">Transferase</keyword>
<dbReference type="GO" id="GO:0005524">
    <property type="term" value="F:ATP binding"/>
    <property type="evidence" value="ECO:0007669"/>
    <property type="project" value="UniProtKB-UniRule"/>
</dbReference>
<evidence type="ECO:0000313" key="13">
    <source>
        <dbReference type="EMBL" id="PXF41441.1"/>
    </source>
</evidence>
<keyword evidence="2 9" id="KW-0479">Metal-binding</keyword>
<dbReference type="Gene3D" id="3.40.1190.20">
    <property type="match status" value="1"/>
</dbReference>
<feature type="binding site" evidence="9">
    <location>
        <position position="193"/>
    </location>
    <ligand>
        <name>ATP</name>
        <dbReference type="ChEBI" id="CHEBI:30616"/>
    </ligand>
</feature>
<gene>
    <name evidence="13" type="ORF">BWQ96_08822</name>
</gene>
<keyword evidence="14" id="KW-1185">Reference proteome</keyword>
<feature type="region of interest" description="Disordered" evidence="11">
    <location>
        <begin position="929"/>
        <end position="1018"/>
    </location>
</feature>
<feature type="compositionally biased region" description="Pro residues" evidence="11">
    <location>
        <begin position="993"/>
        <end position="1003"/>
    </location>
</feature>
<feature type="binding site" evidence="9">
    <location>
        <begin position="238"/>
        <end position="243"/>
    </location>
    <ligand>
        <name>ATP</name>
        <dbReference type="ChEBI" id="CHEBI:30616"/>
    </ligand>
</feature>
<feature type="region of interest" description="Disordered" evidence="11">
    <location>
        <begin position="876"/>
        <end position="897"/>
    </location>
</feature>
<evidence type="ECO:0000259" key="12">
    <source>
        <dbReference type="PROSITE" id="PS50103"/>
    </source>
</evidence>
<keyword evidence="7 9" id="KW-0630">Potassium</keyword>
<keyword evidence="10" id="KW-0863">Zinc-finger</keyword>
<feature type="region of interest" description="Disordered" evidence="11">
    <location>
        <begin position="687"/>
        <end position="727"/>
    </location>
</feature>
<dbReference type="PANTHER" id="PTHR10584">
    <property type="entry name" value="SUGAR KINASE"/>
    <property type="match status" value="1"/>
</dbReference>
<comment type="subcellular location">
    <subcellularLocation>
        <location evidence="9">Cytoplasm</location>
    </subcellularLocation>
    <subcellularLocation>
        <location evidence="9">Nucleus</location>
    </subcellularLocation>
</comment>
<dbReference type="GO" id="GO:0019303">
    <property type="term" value="P:D-ribose catabolic process"/>
    <property type="evidence" value="ECO:0007669"/>
    <property type="project" value="UniProtKB-UniRule"/>
</dbReference>
<evidence type="ECO:0000256" key="3">
    <source>
        <dbReference type="ARBA" id="ARBA00022741"/>
    </source>
</evidence>
<feature type="binding site" evidence="9">
    <location>
        <begin position="271"/>
        <end position="272"/>
    </location>
    <ligand>
        <name>ATP</name>
        <dbReference type="ChEBI" id="CHEBI:30616"/>
    </ligand>
</feature>
<feature type="binding site" evidence="9">
    <location>
        <begin position="41"/>
        <end position="45"/>
    </location>
    <ligand>
        <name>substrate</name>
    </ligand>
</feature>
<dbReference type="InterPro" id="IPR011877">
    <property type="entry name" value="Ribokinase"/>
</dbReference>
<evidence type="ECO:0000256" key="4">
    <source>
        <dbReference type="ARBA" id="ARBA00022777"/>
    </source>
</evidence>
<feature type="region of interest" description="Disordered" evidence="11">
    <location>
        <begin position="383"/>
        <end position="634"/>
    </location>
</feature>
<comment type="catalytic activity">
    <reaction evidence="9">
        <text>D-ribose + ATP = D-ribose 5-phosphate + ADP + H(+)</text>
        <dbReference type="Rhea" id="RHEA:13697"/>
        <dbReference type="ChEBI" id="CHEBI:15378"/>
        <dbReference type="ChEBI" id="CHEBI:30616"/>
        <dbReference type="ChEBI" id="CHEBI:47013"/>
        <dbReference type="ChEBI" id="CHEBI:78346"/>
        <dbReference type="ChEBI" id="CHEBI:456216"/>
        <dbReference type="EC" id="2.7.1.15"/>
    </reaction>
</comment>
<sequence length="1138" mass="123024">MCERDVFVISSINKDITLSLERFPARGETTLAQSTTTSLGGKGANAAVAAAKSSYARNTLFVGAIGADGKSLLSQLQSYGVDVSHVSVLEQCVTGLAVIVLESRSGENRIIVELGANCRFETRMCAAVYEAFSRAVVVLHFEMRHDVVQQLAVDAARMDALVVLNASPVPTKSSVLFDEAARIWSHVHVLIVNQVELEQLTGVKAELSDDNASLCSAYGAGMESLRRRCEKDAKLVVTLGGQGVVFSERDGHLQHVAAVKTDTVVDTTGAGDTFTGYVAAALSQRLSFATCVRAGVAAASLTALDASVVHGVQQVSISPDAQLVPTAQARSEINTSRKQTHSTESLPVQTQQLHPPHLHVAPIDHLPHVQTLTNPTTITITTTTTSSSTKQHLPNIQQPDSKPGPTPSNITPTPSKSNPNTTTLSAQIPNALSKPPSHLTPTKRNAASLEHNQQRVSHEQQQLEPSSIKRPKLATHRSQVSPMALDQTQNQKQQPSQPGRSATAPTPASPKSASPKSASPKSTSPTTSNQSSVASSASDAPPNEAPPTVALVSLPMLRSSPVDAARSASPPSKPQKSVTSAPMLISKRVEDVVSDASSPADVSNPAIEKQASDADSTSKTSPKPEKKKKQKTISWAQPENLEEVHYIDTRSDLIRSWHPDFQITLPFAPATLQMFLAARAAEAAAQNSGNEDGGANKGAPQIRSKPKLSTFEEARKREHEMELERARRAREEQNRRLDAMCAKRPWRKPFAIVLPAECRKDPAEIEEFNVIEEDHPAPVLQIERNRTTPLSPVLRNRVPRASHLVKVPVIPLSDGNSKEEDTYRSQASTYTSQQSSQDYYAGTNSTSYAGNKDGANYVGQTNPSYGSNRNYSSRNVISQTEDRNSQANYNDGSKETSNYQNPILGFNRTNVQHILTLLKESGVLNAKTNVSNQSQVMRHGRIPSYGQQSNDDRHASYDAPSELRGRDSRSIDPSGYRANDERQDQDVQRNRSPPHPPRPPGQVEPPQVMGHGPQMKPPPFVPGMQPPGPMEGMPFPMPPLHPPPLGMPPNVLPLGFGLPLPLGMPPMGMPPMPMPPGAMPMSGPGQDMGASRRGGINNGRVENAMRPKQKPMKQRKRCKYFGTKQGCRDGNACMFAHN</sequence>
<dbReference type="SUPFAM" id="SSF53613">
    <property type="entry name" value="Ribokinase-like"/>
    <property type="match status" value="1"/>
</dbReference>
<feature type="binding site" evidence="9">
    <location>
        <begin position="13"/>
        <end position="15"/>
    </location>
    <ligand>
        <name>substrate</name>
    </ligand>
</feature>
<feature type="active site" description="Proton acceptor" evidence="9">
    <location>
        <position position="272"/>
    </location>
</feature>
<feature type="binding site" evidence="9">
    <location>
        <position position="266"/>
    </location>
    <ligand>
        <name>K(+)</name>
        <dbReference type="ChEBI" id="CHEBI:29103"/>
    </ligand>
</feature>